<evidence type="ECO:0000313" key="3">
    <source>
        <dbReference type="EnsemblMetazoa" id="G18315.1:cds"/>
    </source>
</evidence>
<name>A0A8W8JFM1_MAGGI</name>
<protein>
    <submittedName>
        <fullName evidence="3">Uncharacterized protein</fullName>
    </submittedName>
</protein>
<keyword evidence="2" id="KW-0812">Transmembrane</keyword>
<dbReference type="EnsemblMetazoa" id="G18315.1">
    <property type="protein sequence ID" value="G18315.1:cds"/>
    <property type="gene ID" value="G18315"/>
</dbReference>
<evidence type="ECO:0000256" key="1">
    <source>
        <dbReference type="SAM" id="MobiDB-lite"/>
    </source>
</evidence>
<evidence type="ECO:0000256" key="2">
    <source>
        <dbReference type="SAM" id="Phobius"/>
    </source>
</evidence>
<organism evidence="3 4">
    <name type="scientific">Magallana gigas</name>
    <name type="common">Pacific oyster</name>
    <name type="synonym">Crassostrea gigas</name>
    <dbReference type="NCBI Taxonomy" id="29159"/>
    <lineage>
        <taxon>Eukaryota</taxon>
        <taxon>Metazoa</taxon>
        <taxon>Spiralia</taxon>
        <taxon>Lophotrochozoa</taxon>
        <taxon>Mollusca</taxon>
        <taxon>Bivalvia</taxon>
        <taxon>Autobranchia</taxon>
        <taxon>Pteriomorphia</taxon>
        <taxon>Ostreida</taxon>
        <taxon>Ostreoidea</taxon>
        <taxon>Ostreidae</taxon>
        <taxon>Magallana</taxon>
    </lineage>
</organism>
<keyword evidence="2" id="KW-0472">Membrane</keyword>
<proteinExistence type="predicted"/>
<feature type="transmembrane region" description="Helical" evidence="2">
    <location>
        <begin position="135"/>
        <end position="158"/>
    </location>
</feature>
<dbReference type="AlphaFoldDB" id="A0A8W8JFM1"/>
<dbReference type="Proteomes" id="UP000005408">
    <property type="component" value="Unassembled WGS sequence"/>
</dbReference>
<keyword evidence="2" id="KW-1133">Transmembrane helix</keyword>
<feature type="region of interest" description="Disordered" evidence="1">
    <location>
        <begin position="60"/>
        <end position="79"/>
    </location>
</feature>
<reference evidence="3" key="1">
    <citation type="submission" date="2022-08" db="UniProtKB">
        <authorList>
            <consortium name="EnsemblMetazoa"/>
        </authorList>
    </citation>
    <scope>IDENTIFICATION</scope>
    <source>
        <strain evidence="3">05x7-T-G4-1.051#20</strain>
    </source>
</reference>
<keyword evidence="4" id="KW-1185">Reference proteome</keyword>
<evidence type="ECO:0000313" key="4">
    <source>
        <dbReference type="Proteomes" id="UP000005408"/>
    </source>
</evidence>
<accession>A0A8W8JFM1</accession>
<sequence>MFYVHDLQAATTQSTLYSSGSTATERIITLSDTTTSSTEEISTTDKTSLTPSLLSTTFTKEKLTSTTETPTSPEKITTSTTKITTPTKIFTTLVETTTPSREITTLTEKITSTENVSTVIPFVTQMTKTDNNEEVIAALGTIAGVSLLANVILSILLFRKCRRISGDNDTTPIYSNENIQHTDQTEMYTGLDVKEDGSVYQTLAGESDVIYSNTNI</sequence>